<evidence type="ECO:0000313" key="2">
    <source>
        <dbReference type="EMBL" id="NEW73537.1"/>
    </source>
</evidence>
<organism evidence="2 3">
    <name type="scientific">Streptomyces rhizosphaericus</name>
    <dbReference type="NCBI Taxonomy" id="114699"/>
    <lineage>
        <taxon>Bacteria</taxon>
        <taxon>Bacillati</taxon>
        <taxon>Actinomycetota</taxon>
        <taxon>Actinomycetes</taxon>
        <taxon>Kitasatosporales</taxon>
        <taxon>Streptomycetaceae</taxon>
        <taxon>Streptomyces</taxon>
        <taxon>Streptomyces violaceusniger group</taxon>
    </lineage>
</organism>
<dbReference type="InterPro" id="IPR010982">
    <property type="entry name" value="Lambda_DNA-bd_dom_sf"/>
</dbReference>
<dbReference type="EMBL" id="JAAIKT010000032">
    <property type="protein sequence ID" value="NEW73537.1"/>
    <property type="molecule type" value="Genomic_DNA"/>
</dbReference>
<dbReference type="Gene3D" id="1.10.260.40">
    <property type="entry name" value="lambda repressor-like DNA-binding domains"/>
    <property type="match status" value="1"/>
</dbReference>
<dbReference type="GO" id="GO:0003677">
    <property type="term" value="F:DNA binding"/>
    <property type="evidence" value="ECO:0007669"/>
    <property type="project" value="InterPro"/>
</dbReference>
<dbReference type="SMART" id="SM00530">
    <property type="entry name" value="HTH_XRE"/>
    <property type="match status" value="1"/>
</dbReference>
<sequence>MTTPPDCGPAPLVLGAYLRSLRLAQGLTLAEAAWAIHGSAATLSRMETARVPLRWEDASTLMDHYGITDCPTLEAAREWTTKTRWGVIGDAAPGWQDRLRACEHHASAISVYTSVTVPRIAQAVGCPVDELTLVMAATDEARVRVHSLIPGQPGQDVTIIIDGAMLLRTLGHPRAMATQMAHLHRLATSAGGPRILVAPLQAGAIPPAGNLYQLQLFGHELWVSEGYNATYATGADSETYRRCLTAGLGAAKGAKMSAAMLKVASTRFERLATPKTPGDVLERLTS</sequence>
<dbReference type="SUPFAM" id="SSF47413">
    <property type="entry name" value="lambda repressor-like DNA-binding domains"/>
    <property type="match status" value="1"/>
</dbReference>
<dbReference type="AlphaFoldDB" id="A0A6G4AM19"/>
<protein>
    <submittedName>
        <fullName evidence="2">Helix-turn-helix domain-containing protein</fullName>
    </submittedName>
</protein>
<comment type="caution">
    <text evidence="2">The sequence shown here is derived from an EMBL/GenBank/DDBJ whole genome shotgun (WGS) entry which is preliminary data.</text>
</comment>
<proteinExistence type="predicted"/>
<dbReference type="InterPro" id="IPR001387">
    <property type="entry name" value="Cro/C1-type_HTH"/>
</dbReference>
<dbReference type="RefSeq" id="WP_164430618.1">
    <property type="nucleotide sequence ID" value="NZ_JAAIKT010000032.1"/>
</dbReference>
<gene>
    <name evidence="2" type="ORF">G4H13_25015</name>
</gene>
<dbReference type="CDD" id="cd00093">
    <property type="entry name" value="HTH_XRE"/>
    <property type="match status" value="1"/>
</dbReference>
<name>A0A6G4AM19_9ACTN</name>
<feature type="domain" description="HTH cro/C1-type" evidence="1">
    <location>
        <begin position="18"/>
        <end position="73"/>
    </location>
</feature>
<evidence type="ECO:0000313" key="3">
    <source>
        <dbReference type="Proteomes" id="UP000476310"/>
    </source>
</evidence>
<reference evidence="2" key="1">
    <citation type="submission" date="2020-02" db="EMBL/GenBank/DDBJ databases">
        <title>A new Streptomyces sp. for controlling soil-borne diseases.</title>
        <authorList>
            <person name="Li X."/>
            <person name="Tian Y."/>
            <person name="Gao K."/>
        </authorList>
    </citation>
    <scope>NUCLEOTIDE SEQUENCE [LARGE SCALE GENOMIC DNA]</scope>
    <source>
        <strain evidence="2">0250</strain>
    </source>
</reference>
<dbReference type="InterPro" id="IPR043917">
    <property type="entry name" value="DUF5753"/>
</dbReference>
<evidence type="ECO:0000259" key="1">
    <source>
        <dbReference type="PROSITE" id="PS50943"/>
    </source>
</evidence>
<accession>A0A6G4AM19</accession>
<dbReference type="Pfam" id="PF19054">
    <property type="entry name" value="DUF5753"/>
    <property type="match status" value="1"/>
</dbReference>
<keyword evidence="3" id="KW-1185">Reference proteome</keyword>
<dbReference type="PROSITE" id="PS50943">
    <property type="entry name" value="HTH_CROC1"/>
    <property type="match status" value="1"/>
</dbReference>
<dbReference type="Pfam" id="PF13560">
    <property type="entry name" value="HTH_31"/>
    <property type="match status" value="1"/>
</dbReference>
<dbReference type="Proteomes" id="UP000476310">
    <property type="component" value="Unassembled WGS sequence"/>
</dbReference>